<dbReference type="Gene3D" id="3.30.950.30">
    <property type="entry name" value="Schlafen, AAA domain"/>
    <property type="match status" value="1"/>
</dbReference>
<proteinExistence type="predicted"/>
<feature type="domain" description="Schlafen AlbA-2" evidence="1">
    <location>
        <begin position="23"/>
        <end position="142"/>
    </location>
</feature>
<dbReference type="PANTHER" id="PTHR30595">
    <property type="entry name" value="GLPR-RELATED TRANSCRIPTIONAL REPRESSOR"/>
    <property type="match status" value="1"/>
</dbReference>
<dbReference type="Proteomes" id="UP000662888">
    <property type="component" value="Chromosome"/>
</dbReference>
<dbReference type="InterPro" id="IPR007421">
    <property type="entry name" value="Schlafen_AlbA_2_dom"/>
</dbReference>
<organism evidence="2 3">
    <name type="scientific">Massilia antarctica</name>
    <dbReference type="NCBI Taxonomy" id="2765360"/>
    <lineage>
        <taxon>Bacteria</taxon>
        <taxon>Pseudomonadati</taxon>
        <taxon>Pseudomonadota</taxon>
        <taxon>Betaproteobacteria</taxon>
        <taxon>Burkholderiales</taxon>
        <taxon>Oxalobacteraceae</taxon>
        <taxon>Telluria group</taxon>
        <taxon>Massilia</taxon>
    </lineage>
</organism>
<dbReference type="Pfam" id="PF04326">
    <property type="entry name" value="SLFN_AlbA_2"/>
    <property type="match status" value="1"/>
</dbReference>
<gene>
    <name evidence="2" type="ORF">IV454_08715</name>
</gene>
<evidence type="ECO:0000259" key="1">
    <source>
        <dbReference type="Pfam" id="PF04326"/>
    </source>
</evidence>
<name>A0AA49AA69_9BURK</name>
<dbReference type="EMBL" id="CP065053">
    <property type="protein sequence ID" value="QPI51572.1"/>
    <property type="molecule type" value="Genomic_DNA"/>
</dbReference>
<dbReference type="RefSeq" id="WP_206091162.1">
    <property type="nucleotide sequence ID" value="NZ_CP065053.1"/>
</dbReference>
<accession>A0AA49AA69</accession>
<reference evidence="2 3" key="1">
    <citation type="submission" date="2020-11" db="EMBL/GenBank/DDBJ databases">
        <authorList>
            <person name="Sun Q."/>
        </authorList>
    </citation>
    <scope>NUCLEOTIDE SEQUENCE [LARGE SCALE GENOMIC DNA]</scope>
    <source>
        <strain evidence="2 3">P8398</strain>
    </source>
</reference>
<keyword evidence="3" id="KW-1185">Reference proteome</keyword>
<dbReference type="InterPro" id="IPR038461">
    <property type="entry name" value="Schlafen_AlbA_2_dom_sf"/>
</dbReference>
<evidence type="ECO:0000313" key="2">
    <source>
        <dbReference type="EMBL" id="QPI51572.1"/>
    </source>
</evidence>
<dbReference type="PANTHER" id="PTHR30595:SF6">
    <property type="entry name" value="SCHLAFEN ALBA-2 DOMAIN-CONTAINING PROTEIN"/>
    <property type="match status" value="1"/>
</dbReference>
<evidence type="ECO:0000313" key="3">
    <source>
        <dbReference type="Proteomes" id="UP000662888"/>
    </source>
</evidence>
<protein>
    <submittedName>
        <fullName evidence="2">DNA binding domain-containing protein</fullName>
    </submittedName>
</protein>
<sequence length="286" mass="31766">MSKHWVTQALSSLKASLEPVPHEVNELDWKVNLSDNKDRLTEHLIAFANHPNGGYLVYGIADAAANLVGVDQTQVEGIITRLTSLGRDAIDPPLVLDHAVVEHDDVSLLLVHIREQANKPVHRRGKGIEEAWIRSGGTTRKASRADVGSLMLHSHAPRWEELRTTTLLPANDVIARLDLATISKLLQRPLPDENHELMRWLADENMVVLDGSGYYITNLGGIAAARELNLFDSLSRKSIRVIRYRGTNKVDTTDELVGNKGYAVGFEGLIGYLKRPLCQTTCRVCF</sequence>